<dbReference type="InterPro" id="IPR036397">
    <property type="entry name" value="RNaseH_sf"/>
</dbReference>
<dbReference type="Gene3D" id="3.30.420.10">
    <property type="entry name" value="Ribonuclease H-like superfamily/Ribonuclease H"/>
    <property type="match status" value="1"/>
</dbReference>
<dbReference type="Proteomes" id="UP000193411">
    <property type="component" value="Unassembled WGS sequence"/>
</dbReference>
<dbReference type="GO" id="GO:0004527">
    <property type="term" value="F:exonuclease activity"/>
    <property type="evidence" value="ECO:0007669"/>
    <property type="project" value="UniProtKB-KW"/>
</dbReference>
<accession>A0A1Y2HZ98</accession>
<protein>
    <submittedName>
        <fullName evidence="8">Ribonuclease H-like domain-containing protein</fullName>
    </submittedName>
</protein>
<dbReference type="InterPro" id="IPR047021">
    <property type="entry name" value="REXO1/3/4-like"/>
</dbReference>
<dbReference type="CDD" id="cd06145">
    <property type="entry name" value="REX1_like"/>
    <property type="match status" value="1"/>
</dbReference>
<reference evidence="8 9" key="1">
    <citation type="submission" date="2016-07" db="EMBL/GenBank/DDBJ databases">
        <title>Pervasive Adenine N6-methylation of Active Genes in Fungi.</title>
        <authorList>
            <consortium name="DOE Joint Genome Institute"/>
            <person name="Mondo S.J."/>
            <person name="Dannebaum R.O."/>
            <person name="Kuo R.C."/>
            <person name="Labutti K."/>
            <person name="Haridas S."/>
            <person name="Kuo A."/>
            <person name="Salamov A."/>
            <person name="Ahrendt S.R."/>
            <person name="Lipzen A."/>
            <person name="Sullivan W."/>
            <person name="Andreopoulos W.B."/>
            <person name="Clum A."/>
            <person name="Lindquist E."/>
            <person name="Daum C."/>
            <person name="Ramamoorthy G.K."/>
            <person name="Gryganskyi A."/>
            <person name="Culley D."/>
            <person name="Magnuson J.K."/>
            <person name="James T.Y."/>
            <person name="O'Malley M.A."/>
            <person name="Stajich J.E."/>
            <person name="Spatafora J.W."/>
            <person name="Visel A."/>
            <person name="Grigoriev I.V."/>
        </authorList>
    </citation>
    <scope>NUCLEOTIDE SEQUENCE [LARGE SCALE GENOMIC DNA]</scope>
    <source>
        <strain evidence="8 9">PL171</strain>
    </source>
</reference>
<gene>
    <name evidence="8" type="ORF">BCR44DRAFT_129138</name>
</gene>
<dbReference type="GO" id="GO:0005634">
    <property type="term" value="C:nucleus"/>
    <property type="evidence" value="ECO:0007669"/>
    <property type="project" value="UniProtKB-SubCell"/>
</dbReference>
<dbReference type="SUPFAM" id="SSF53098">
    <property type="entry name" value="Ribonuclease H-like"/>
    <property type="match status" value="1"/>
</dbReference>
<feature type="non-terminal residue" evidence="8">
    <location>
        <position position="238"/>
    </location>
</feature>
<evidence type="ECO:0000256" key="6">
    <source>
        <dbReference type="ARBA" id="ARBA00023242"/>
    </source>
</evidence>
<dbReference type="SMART" id="SM00479">
    <property type="entry name" value="EXOIII"/>
    <property type="match status" value="1"/>
</dbReference>
<dbReference type="OrthoDB" id="8191639at2759"/>
<dbReference type="InterPro" id="IPR034922">
    <property type="entry name" value="REX1-like_exo"/>
</dbReference>
<keyword evidence="6" id="KW-0539">Nucleus</keyword>
<evidence type="ECO:0000256" key="1">
    <source>
        <dbReference type="ARBA" id="ARBA00004123"/>
    </source>
</evidence>
<dbReference type="InterPro" id="IPR012337">
    <property type="entry name" value="RNaseH-like_sf"/>
</dbReference>
<dbReference type="GO" id="GO:0003676">
    <property type="term" value="F:nucleic acid binding"/>
    <property type="evidence" value="ECO:0007669"/>
    <property type="project" value="InterPro"/>
</dbReference>
<comment type="caution">
    <text evidence="8">The sequence shown here is derived from an EMBL/GenBank/DDBJ whole genome shotgun (WGS) entry which is preliminary data.</text>
</comment>
<keyword evidence="5" id="KW-0269">Exonuclease</keyword>
<dbReference type="FunFam" id="3.30.420.10:FF:000031">
    <property type="entry name" value="RNA exonuclease 1"/>
    <property type="match status" value="1"/>
</dbReference>
<name>A0A1Y2HZ98_9FUNG</name>
<keyword evidence="3" id="KW-0540">Nuclease</keyword>
<dbReference type="STRING" id="765915.A0A1Y2HZ98"/>
<evidence type="ECO:0000256" key="5">
    <source>
        <dbReference type="ARBA" id="ARBA00022839"/>
    </source>
</evidence>
<evidence type="ECO:0000256" key="4">
    <source>
        <dbReference type="ARBA" id="ARBA00022801"/>
    </source>
</evidence>
<keyword evidence="9" id="KW-1185">Reference proteome</keyword>
<evidence type="ECO:0000313" key="9">
    <source>
        <dbReference type="Proteomes" id="UP000193411"/>
    </source>
</evidence>
<evidence type="ECO:0000259" key="7">
    <source>
        <dbReference type="SMART" id="SM00479"/>
    </source>
</evidence>
<feature type="domain" description="Exonuclease" evidence="7">
    <location>
        <begin position="97"/>
        <end position="238"/>
    </location>
</feature>
<dbReference type="EMBL" id="MCFL01000004">
    <property type="protein sequence ID" value="ORZ39936.1"/>
    <property type="molecule type" value="Genomic_DNA"/>
</dbReference>
<evidence type="ECO:0000313" key="8">
    <source>
        <dbReference type="EMBL" id="ORZ39936.1"/>
    </source>
</evidence>
<organism evidence="8 9">
    <name type="scientific">Catenaria anguillulae PL171</name>
    <dbReference type="NCBI Taxonomy" id="765915"/>
    <lineage>
        <taxon>Eukaryota</taxon>
        <taxon>Fungi</taxon>
        <taxon>Fungi incertae sedis</taxon>
        <taxon>Blastocladiomycota</taxon>
        <taxon>Blastocladiomycetes</taxon>
        <taxon>Blastocladiales</taxon>
        <taxon>Catenariaceae</taxon>
        <taxon>Catenaria</taxon>
    </lineage>
</organism>
<comment type="subcellular location">
    <subcellularLocation>
        <location evidence="1">Nucleus</location>
    </subcellularLocation>
</comment>
<dbReference type="PANTHER" id="PTHR12801">
    <property type="entry name" value="RNA EXONUCLEASE REXO1 / RECO3 FAMILY MEMBER-RELATED"/>
    <property type="match status" value="1"/>
</dbReference>
<comment type="similarity">
    <text evidence="2">Belongs to the REXO1/REXO3 family.</text>
</comment>
<dbReference type="GO" id="GO:0010629">
    <property type="term" value="P:negative regulation of gene expression"/>
    <property type="evidence" value="ECO:0007669"/>
    <property type="project" value="UniProtKB-ARBA"/>
</dbReference>
<dbReference type="PANTHER" id="PTHR12801:SF115">
    <property type="entry name" value="FI18136P1-RELATED"/>
    <property type="match status" value="1"/>
</dbReference>
<dbReference type="InterPro" id="IPR013520">
    <property type="entry name" value="Ribonucl_H"/>
</dbReference>
<proteinExistence type="inferred from homology"/>
<sequence>MRKCARCGKSFDITAPLAAGSGGGRCTYHWGRTVVTKNSGDTLRVFSCCQGEMGKLGCTESVHVFREERVEYLHAVEAFVETPTSGLVRSPGKRALEIVALDCEMCYTSLGMEVCRVTVIDQWKRKIIDELVKPKGIVRDLNTRYSGIKSLEGAKKSLADIRSALCEVIDDQTILVGHGLENDLKALRLVHYLIVDTSELFRKHEADRKPSLKKLADSILARSIQQGGSEGHDSLEDA</sequence>
<keyword evidence="4" id="KW-0378">Hydrolase</keyword>
<evidence type="ECO:0000256" key="2">
    <source>
        <dbReference type="ARBA" id="ARBA00006357"/>
    </source>
</evidence>
<dbReference type="AlphaFoldDB" id="A0A1Y2HZ98"/>
<evidence type="ECO:0000256" key="3">
    <source>
        <dbReference type="ARBA" id="ARBA00022722"/>
    </source>
</evidence>